<gene>
    <name evidence="2" type="ORF">ANN_21438</name>
</gene>
<dbReference type="Proteomes" id="UP001148838">
    <property type="component" value="Unassembled WGS sequence"/>
</dbReference>
<evidence type="ECO:0008006" key="4">
    <source>
        <dbReference type="Google" id="ProtNLM"/>
    </source>
</evidence>
<reference evidence="2 3" key="1">
    <citation type="journal article" date="2022" name="Allergy">
        <title>Genome assembly and annotation of Periplaneta americana reveal a comprehensive cockroach allergen profile.</title>
        <authorList>
            <person name="Wang L."/>
            <person name="Xiong Q."/>
            <person name="Saelim N."/>
            <person name="Wang L."/>
            <person name="Nong W."/>
            <person name="Wan A.T."/>
            <person name="Shi M."/>
            <person name="Liu X."/>
            <person name="Cao Q."/>
            <person name="Hui J.H.L."/>
            <person name="Sookrung N."/>
            <person name="Leung T.F."/>
            <person name="Tungtrongchitr A."/>
            <person name="Tsui S.K.W."/>
        </authorList>
    </citation>
    <scope>NUCLEOTIDE SEQUENCE [LARGE SCALE GENOMIC DNA]</scope>
    <source>
        <strain evidence="2">PWHHKU_190912</strain>
    </source>
</reference>
<name>A0ABQ8SG16_PERAM</name>
<sequence length="333" mass="38548">MCNVSTTVDLSSSVTCTCVPSLPSKETLRGHSDSSFRGEGYIQCCVGVRLCDMYSNQELAEIHFMYGKADGNAELARRLYQERYPQPQCPDRKIFALSPADYPARVRFCQWILQQCGVNPNFPALILFTDEAQFTVQISSAYGRMKTHVQLFHLITRGREYRNKFRRLQNKPTNQDSEFMTSFIYATRNDCMDVYNEEVITRQRIFVPKRIADRVVSSGSYIYYVTWMRKQGRIASRDRPIPAFGQIIIIIIIIIIITTIIIHTCEVTVRASGRKIRMDPKVVVQMVVREFGTSDAKPSVVFFRMFHQLKNELKYEQEAVETYTSPLLMKYQI</sequence>
<dbReference type="EMBL" id="JAJSOF020000029">
    <property type="protein sequence ID" value="KAJ4432799.1"/>
    <property type="molecule type" value="Genomic_DNA"/>
</dbReference>
<dbReference type="PANTHER" id="PTHR47326:SF1">
    <property type="entry name" value="HTH PSQ-TYPE DOMAIN-CONTAINING PROTEIN"/>
    <property type="match status" value="1"/>
</dbReference>
<feature type="transmembrane region" description="Helical" evidence="1">
    <location>
        <begin position="243"/>
        <end position="269"/>
    </location>
</feature>
<protein>
    <recommendedName>
        <fullName evidence="4">DUF4817 domain-containing protein</fullName>
    </recommendedName>
</protein>
<comment type="caution">
    <text evidence="2">The sequence shown here is derived from an EMBL/GenBank/DDBJ whole genome shotgun (WGS) entry which is preliminary data.</text>
</comment>
<accession>A0ABQ8SG16</accession>
<dbReference type="PANTHER" id="PTHR47326">
    <property type="entry name" value="TRANSPOSABLE ELEMENT TC3 TRANSPOSASE-LIKE PROTEIN"/>
    <property type="match status" value="1"/>
</dbReference>
<evidence type="ECO:0000256" key="1">
    <source>
        <dbReference type="SAM" id="Phobius"/>
    </source>
</evidence>
<keyword evidence="1" id="KW-0472">Membrane</keyword>
<evidence type="ECO:0000313" key="3">
    <source>
        <dbReference type="Proteomes" id="UP001148838"/>
    </source>
</evidence>
<keyword evidence="1" id="KW-0812">Transmembrane</keyword>
<evidence type="ECO:0000313" key="2">
    <source>
        <dbReference type="EMBL" id="KAJ4432799.1"/>
    </source>
</evidence>
<proteinExistence type="predicted"/>
<keyword evidence="3" id="KW-1185">Reference proteome</keyword>
<organism evidence="2 3">
    <name type="scientific">Periplaneta americana</name>
    <name type="common">American cockroach</name>
    <name type="synonym">Blatta americana</name>
    <dbReference type="NCBI Taxonomy" id="6978"/>
    <lineage>
        <taxon>Eukaryota</taxon>
        <taxon>Metazoa</taxon>
        <taxon>Ecdysozoa</taxon>
        <taxon>Arthropoda</taxon>
        <taxon>Hexapoda</taxon>
        <taxon>Insecta</taxon>
        <taxon>Pterygota</taxon>
        <taxon>Neoptera</taxon>
        <taxon>Polyneoptera</taxon>
        <taxon>Dictyoptera</taxon>
        <taxon>Blattodea</taxon>
        <taxon>Blattoidea</taxon>
        <taxon>Blattidae</taxon>
        <taxon>Blattinae</taxon>
        <taxon>Periplaneta</taxon>
    </lineage>
</organism>
<keyword evidence="1" id="KW-1133">Transmembrane helix</keyword>